<keyword evidence="3" id="KW-0732">Signal</keyword>
<sequence>MTRVADEMPPTAASLAPGRNLTAVFVNPGLPGERFWNMVTATMQAAAQDLNVSLEVVYAERNPILMKRLASAALARATPPDYLVLVNEEQAASDLLPLADGASSHVVMLLNGLTPEEQTTHGVPGSVHPSWIASVIPDNHGAGRRMASELIDAARIYPPGETRHGLALIGDTRTPASIARNAGMLNGFAEHDVVKMTRILEARWNLPDAERLTHHYLQWAERSGLHNTLIWAANDAMAEGAVRAVEASGMQPGKDVLIAGLNWSPEGIAMVMDKRMVMSDGGHFMAGAWAMVMLRDHADDTHWAPRTVHFPMSPIHQGNVDIYGPLLIQPDWETVDFTRFRLQTMEDDYAFDPMAVLEQMKDSPAPLERQD</sequence>
<protein>
    <submittedName>
        <fullName evidence="5">ABC transporter substrate-binding protein</fullName>
    </submittedName>
</protein>
<dbReference type="PANTHER" id="PTHR46847">
    <property type="entry name" value="D-ALLOSE-BINDING PERIPLASMIC PROTEIN-RELATED"/>
    <property type="match status" value="1"/>
</dbReference>
<comment type="caution">
    <text evidence="5">The sequence shown here is derived from an EMBL/GenBank/DDBJ whole genome shotgun (WGS) entry which is preliminary data.</text>
</comment>
<proteinExistence type="inferred from homology"/>
<reference evidence="5 6" key="1">
    <citation type="submission" date="2024-02" db="EMBL/GenBank/DDBJ databases">
        <title>Bacteria isolated from the canopy kelp, Nereocystis luetkeana.</title>
        <authorList>
            <person name="Pfister C.A."/>
            <person name="Younker I.T."/>
            <person name="Light S.H."/>
        </authorList>
    </citation>
    <scope>NUCLEOTIDE SEQUENCE [LARGE SCALE GENOMIC DNA]</scope>
    <source>
        <strain evidence="5 6">TI.5.07</strain>
    </source>
</reference>
<dbReference type="CDD" id="cd06324">
    <property type="entry name" value="PBP1_ABC_sugar_binding-like"/>
    <property type="match status" value="1"/>
</dbReference>
<dbReference type="SUPFAM" id="SSF53822">
    <property type="entry name" value="Periplasmic binding protein-like I"/>
    <property type="match status" value="1"/>
</dbReference>
<comment type="similarity">
    <text evidence="2">Belongs to the bacterial solute-binding protein 2 family.</text>
</comment>
<evidence type="ECO:0000313" key="6">
    <source>
        <dbReference type="Proteomes" id="UP001378242"/>
    </source>
</evidence>
<dbReference type="InterPro" id="IPR025997">
    <property type="entry name" value="SBP_2_dom"/>
</dbReference>
<gene>
    <name evidence="5" type="ORF">V6243_01330</name>
</gene>
<dbReference type="PANTHER" id="PTHR46847:SF2">
    <property type="entry name" value="ABC TRANSPORTER SUGAR-BINDING PROTEIN"/>
    <property type="match status" value="1"/>
</dbReference>
<dbReference type="RefSeq" id="WP_341541667.1">
    <property type="nucleotide sequence ID" value="NZ_JBAKAP010000001.1"/>
</dbReference>
<evidence type="ECO:0000256" key="3">
    <source>
        <dbReference type="ARBA" id="ARBA00022729"/>
    </source>
</evidence>
<dbReference type="Proteomes" id="UP001378242">
    <property type="component" value="Unassembled WGS sequence"/>
</dbReference>
<dbReference type="Pfam" id="PF13407">
    <property type="entry name" value="Peripla_BP_4"/>
    <property type="match status" value="1"/>
</dbReference>
<dbReference type="EMBL" id="JBAKAP010000001">
    <property type="protein sequence ID" value="MEL0615454.1"/>
    <property type="molecule type" value="Genomic_DNA"/>
</dbReference>
<keyword evidence="6" id="KW-1185">Reference proteome</keyword>
<dbReference type="InterPro" id="IPR028082">
    <property type="entry name" value="Peripla_BP_I"/>
</dbReference>
<organism evidence="5 6">
    <name type="scientific">Cobetia marina</name>
    <name type="common">Deleya marina</name>
    <dbReference type="NCBI Taxonomy" id="28258"/>
    <lineage>
        <taxon>Bacteria</taxon>
        <taxon>Pseudomonadati</taxon>
        <taxon>Pseudomonadota</taxon>
        <taxon>Gammaproteobacteria</taxon>
        <taxon>Oceanospirillales</taxon>
        <taxon>Halomonadaceae</taxon>
        <taxon>Cobetia</taxon>
    </lineage>
</organism>
<evidence type="ECO:0000259" key="4">
    <source>
        <dbReference type="Pfam" id="PF13407"/>
    </source>
</evidence>
<evidence type="ECO:0000256" key="1">
    <source>
        <dbReference type="ARBA" id="ARBA00004196"/>
    </source>
</evidence>
<feature type="domain" description="Periplasmic binding protein" evidence="4">
    <location>
        <begin position="25"/>
        <end position="299"/>
    </location>
</feature>
<evidence type="ECO:0000256" key="2">
    <source>
        <dbReference type="ARBA" id="ARBA00007639"/>
    </source>
</evidence>
<name>A0ABU9GAG1_COBMA</name>
<evidence type="ECO:0000313" key="5">
    <source>
        <dbReference type="EMBL" id="MEL0615454.1"/>
    </source>
</evidence>
<dbReference type="Gene3D" id="3.40.50.2300">
    <property type="match status" value="2"/>
</dbReference>
<comment type="subcellular location">
    <subcellularLocation>
        <location evidence="1">Cell envelope</location>
    </subcellularLocation>
</comment>
<accession>A0ABU9GAG1</accession>